<feature type="region of interest" description="Disordered" evidence="1">
    <location>
        <begin position="21"/>
        <end position="42"/>
    </location>
</feature>
<reference evidence="2" key="1">
    <citation type="submission" date="2023-08" db="EMBL/GenBank/DDBJ databases">
        <title>A de novo genome assembly of Solanum verrucosum Schlechtendal, a Mexican diploid species geographically isolated from the other diploid A-genome species in potato relatives.</title>
        <authorList>
            <person name="Hosaka K."/>
        </authorList>
    </citation>
    <scope>NUCLEOTIDE SEQUENCE</scope>
    <source>
        <tissue evidence="2">Young leaves</tissue>
    </source>
</reference>
<dbReference type="EMBL" id="CP133616">
    <property type="protein sequence ID" value="WMV29934.1"/>
    <property type="molecule type" value="Genomic_DNA"/>
</dbReference>
<dbReference type="Proteomes" id="UP001234989">
    <property type="component" value="Chromosome 5"/>
</dbReference>
<feature type="compositionally biased region" description="Basic and acidic residues" evidence="1">
    <location>
        <begin position="77"/>
        <end position="88"/>
    </location>
</feature>
<evidence type="ECO:0000313" key="3">
    <source>
        <dbReference type="Proteomes" id="UP001234989"/>
    </source>
</evidence>
<name>A0AAF0TS30_SOLVR</name>
<accession>A0AAF0TS30</accession>
<dbReference type="AlphaFoldDB" id="A0AAF0TS30"/>
<evidence type="ECO:0000256" key="1">
    <source>
        <dbReference type="SAM" id="MobiDB-lite"/>
    </source>
</evidence>
<protein>
    <submittedName>
        <fullName evidence="2">Uncharacterized protein</fullName>
    </submittedName>
</protein>
<gene>
    <name evidence="2" type="ORF">MTR67_023319</name>
</gene>
<keyword evidence="3" id="KW-1185">Reference proteome</keyword>
<organism evidence="2 3">
    <name type="scientific">Solanum verrucosum</name>
    <dbReference type="NCBI Taxonomy" id="315347"/>
    <lineage>
        <taxon>Eukaryota</taxon>
        <taxon>Viridiplantae</taxon>
        <taxon>Streptophyta</taxon>
        <taxon>Embryophyta</taxon>
        <taxon>Tracheophyta</taxon>
        <taxon>Spermatophyta</taxon>
        <taxon>Magnoliopsida</taxon>
        <taxon>eudicotyledons</taxon>
        <taxon>Gunneridae</taxon>
        <taxon>Pentapetalae</taxon>
        <taxon>asterids</taxon>
        <taxon>lamiids</taxon>
        <taxon>Solanales</taxon>
        <taxon>Solanaceae</taxon>
        <taxon>Solanoideae</taxon>
        <taxon>Solaneae</taxon>
        <taxon>Solanum</taxon>
    </lineage>
</organism>
<evidence type="ECO:0000313" key="2">
    <source>
        <dbReference type="EMBL" id="WMV29934.1"/>
    </source>
</evidence>
<feature type="region of interest" description="Disordered" evidence="1">
    <location>
        <begin position="58"/>
        <end position="89"/>
    </location>
</feature>
<sequence>MQTVREVVNQRDRGINWREWDGDKKRYVPPHECQKPKEQRADPKKFYTKDMLARILNKVEGSDKRDGYKKRCVPPHESQKPKEQRDDPENFCTKDMLARILNKVKGSDKMTKINHAWYTREDQVSPLIVWMKKEQLEKNQEQDENMAKMMTQMDLLTKHVMGNVTKVVNRLDRCKNWRERDGHKRRCVPPHEYKNPKEQRADPETFCTKDMLACNLNKVE</sequence>
<proteinExistence type="predicted"/>
<feature type="compositionally biased region" description="Basic and acidic residues" evidence="1">
    <location>
        <begin position="32"/>
        <end position="42"/>
    </location>
</feature>